<evidence type="ECO:0000256" key="1">
    <source>
        <dbReference type="SAM" id="MobiDB-lite"/>
    </source>
</evidence>
<proteinExistence type="predicted"/>
<dbReference type="OrthoDB" id="125347at2759"/>
<evidence type="ECO:0000313" key="2">
    <source>
        <dbReference type="EMBL" id="KAJ8435903.1"/>
    </source>
</evidence>
<keyword evidence="3" id="KW-1185">Reference proteome</keyword>
<sequence>MNQIKEIRVHQGKQTPYVFPSSGDGDKDLDEMPNYILIADKGSEASIGYFTYLSLAFYSGNYKGLEKCYANYFEENTCHPLLQKFCFTLSKEKDPAAYHWLRDNQKLELWDNFKFDANLKRADNTTNFVENFNHIIIEFRGLPILTILKEIRKLIGNRPPEHKRSQSLNTPLLDSQLYKFHTKNLVSLFVILNRCETSKKLGHNAVTYRWLRNEHGRLLEKRKTKPRRGRVSKPWDRPKKQKPSTSAPAPSITIATPSTLACPST</sequence>
<accession>A0A9Q1K3S7</accession>
<evidence type="ECO:0008006" key="4">
    <source>
        <dbReference type="Google" id="ProtNLM"/>
    </source>
</evidence>
<feature type="compositionally biased region" description="Polar residues" evidence="1">
    <location>
        <begin position="243"/>
        <end position="265"/>
    </location>
</feature>
<gene>
    <name evidence="2" type="ORF">Cgig2_010260</name>
</gene>
<dbReference type="Proteomes" id="UP001153076">
    <property type="component" value="Unassembled WGS sequence"/>
</dbReference>
<protein>
    <recommendedName>
        <fullName evidence="4">MULE transposase domain-containing protein</fullName>
    </recommendedName>
</protein>
<dbReference type="AlphaFoldDB" id="A0A9Q1K3S7"/>
<evidence type="ECO:0000313" key="3">
    <source>
        <dbReference type="Proteomes" id="UP001153076"/>
    </source>
</evidence>
<dbReference type="EMBL" id="JAKOGI010000377">
    <property type="protein sequence ID" value="KAJ8435903.1"/>
    <property type="molecule type" value="Genomic_DNA"/>
</dbReference>
<feature type="region of interest" description="Disordered" evidence="1">
    <location>
        <begin position="219"/>
        <end position="265"/>
    </location>
</feature>
<reference evidence="2" key="1">
    <citation type="submission" date="2022-04" db="EMBL/GenBank/DDBJ databases">
        <title>Carnegiea gigantea Genome sequencing and assembly v2.</title>
        <authorList>
            <person name="Copetti D."/>
            <person name="Sanderson M.J."/>
            <person name="Burquez A."/>
            <person name="Wojciechowski M.F."/>
        </authorList>
    </citation>
    <scope>NUCLEOTIDE SEQUENCE</scope>
    <source>
        <strain evidence="2">SGP5-SGP5p</strain>
        <tissue evidence="2">Aerial part</tissue>
    </source>
</reference>
<comment type="caution">
    <text evidence="2">The sequence shown here is derived from an EMBL/GenBank/DDBJ whole genome shotgun (WGS) entry which is preliminary data.</text>
</comment>
<organism evidence="2 3">
    <name type="scientific">Carnegiea gigantea</name>
    <dbReference type="NCBI Taxonomy" id="171969"/>
    <lineage>
        <taxon>Eukaryota</taxon>
        <taxon>Viridiplantae</taxon>
        <taxon>Streptophyta</taxon>
        <taxon>Embryophyta</taxon>
        <taxon>Tracheophyta</taxon>
        <taxon>Spermatophyta</taxon>
        <taxon>Magnoliopsida</taxon>
        <taxon>eudicotyledons</taxon>
        <taxon>Gunneridae</taxon>
        <taxon>Pentapetalae</taxon>
        <taxon>Caryophyllales</taxon>
        <taxon>Cactineae</taxon>
        <taxon>Cactaceae</taxon>
        <taxon>Cactoideae</taxon>
        <taxon>Echinocereeae</taxon>
        <taxon>Carnegiea</taxon>
    </lineage>
</organism>
<feature type="compositionally biased region" description="Basic residues" evidence="1">
    <location>
        <begin position="222"/>
        <end position="231"/>
    </location>
</feature>
<name>A0A9Q1K3S7_9CARY</name>